<name>A0ACA9PX90_9GLOM</name>
<accession>A0ACA9PX90</accession>
<evidence type="ECO:0000313" key="1">
    <source>
        <dbReference type="EMBL" id="CAG8720247.1"/>
    </source>
</evidence>
<keyword evidence="2" id="KW-1185">Reference proteome</keyword>
<gene>
    <name evidence="1" type="ORF">SCALOS_LOCUS11228</name>
</gene>
<protein>
    <submittedName>
        <fullName evidence="1">9745_t:CDS:1</fullName>
    </submittedName>
</protein>
<proteinExistence type="predicted"/>
<comment type="caution">
    <text evidence="1">The sequence shown here is derived from an EMBL/GenBank/DDBJ whole genome shotgun (WGS) entry which is preliminary data.</text>
</comment>
<dbReference type="Proteomes" id="UP000789860">
    <property type="component" value="Unassembled WGS sequence"/>
</dbReference>
<reference evidence="1" key="1">
    <citation type="submission" date="2021-06" db="EMBL/GenBank/DDBJ databases">
        <authorList>
            <person name="Kallberg Y."/>
            <person name="Tangrot J."/>
            <person name="Rosling A."/>
        </authorList>
    </citation>
    <scope>NUCLEOTIDE SEQUENCE</scope>
    <source>
        <strain evidence="1">AU212A</strain>
    </source>
</reference>
<feature type="non-terminal residue" evidence="1">
    <location>
        <position position="1"/>
    </location>
</feature>
<feature type="non-terminal residue" evidence="1">
    <location>
        <position position="79"/>
    </location>
</feature>
<organism evidence="1 2">
    <name type="scientific">Scutellospora calospora</name>
    <dbReference type="NCBI Taxonomy" id="85575"/>
    <lineage>
        <taxon>Eukaryota</taxon>
        <taxon>Fungi</taxon>
        <taxon>Fungi incertae sedis</taxon>
        <taxon>Mucoromycota</taxon>
        <taxon>Glomeromycotina</taxon>
        <taxon>Glomeromycetes</taxon>
        <taxon>Diversisporales</taxon>
        <taxon>Gigasporaceae</taxon>
        <taxon>Scutellospora</taxon>
    </lineage>
</organism>
<evidence type="ECO:0000313" key="2">
    <source>
        <dbReference type="Proteomes" id="UP000789860"/>
    </source>
</evidence>
<dbReference type="EMBL" id="CAJVPM010047163">
    <property type="protein sequence ID" value="CAG8720247.1"/>
    <property type="molecule type" value="Genomic_DNA"/>
</dbReference>
<sequence length="79" mass="9248">KLESEIKGLARQMQTMITNYAKLTDLLAVQTETKSLRENYLSVTNPTQEETPLVEIDEDERYIPFDLVTKPYRKRELSI</sequence>